<feature type="region of interest" description="Disordered" evidence="1">
    <location>
        <begin position="1"/>
        <end position="43"/>
    </location>
</feature>
<gene>
    <name evidence="2" type="ORF">F3Y22_tig00112925pilonHSYRG00214</name>
</gene>
<reference evidence="2" key="1">
    <citation type="submission" date="2019-09" db="EMBL/GenBank/DDBJ databases">
        <title>Draft genome information of white flower Hibiscus syriacus.</title>
        <authorList>
            <person name="Kim Y.-M."/>
        </authorList>
    </citation>
    <scope>NUCLEOTIDE SEQUENCE [LARGE SCALE GENOMIC DNA]</scope>
    <source>
        <strain evidence="2">YM2019G1</strain>
    </source>
</reference>
<dbReference type="PANTHER" id="PTHR47031:SF3">
    <property type="entry name" value="SAP DOMAIN-CONTAINING PROTEIN"/>
    <property type="match status" value="1"/>
</dbReference>
<name>A0A6A2WRK9_HIBSY</name>
<evidence type="ECO:0000313" key="2">
    <source>
        <dbReference type="EMBL" id="KAE8663682.1"/>
    </source>
</evidence>
<dbReference type="PANTHER" id="PTHR47031">
    <property type="entry name" value="SAP DNA-BINDING DOMAIN-CONTAINING PROTEIN"/>
    <property type="match status" value="1"/>
</dbReference>
<organism evidence="2 3">
    <name type="scientific">Hibiscus syriacus</name>
    <name type="common">Rose of Sharon</name>
    <dbReference type="NCBI Taxonomy" id="106335"/>
    <lineage>
        <taxon>Eukaryota</taxon>
        <taxon>Viridiplantae</taxon>
        <taxon>Streptophyta</taxon>
        <taxon>Embryophyta</taxon>
        <taxon>Tracheophyta</taxon>
        <taxon>Spermatophyta</taxon>
        <taxon>Magnoliopsida</taxon>
        <taxon>eudicotyledons</taxon>
        <taxon>Gunneridae</taxon>
        <taxon>Pentapetalae</taxon>
        <taxon>rosids</taxon>
        <taxon>malvids</taxon>
        <taxon>Malvales</taxon>
        <taxon>Malvaceae</taxon>
        <taxon>Malvoideae</taxon>
        <taxon>Hibiscus</taxon>
    </lineage>
</organism>
<comment type="caution">
    <text evidence="2">The sequence shown here is derived from an EMBL/GenBank/DDBJ whole genome shotgun (WGS) entry which is preliminary data.</text>
</comment>
<sequence>MSSKYQILDNRPIDKWKNGEGNTGNEEDNGLNSDPQPINEGGIEKVTPVIVETIKTIVDHSDCEIKESGVKVQVDINESAASLGHEGIQERDIMMQEELIAQTTTFQTKITVTKDMVSELESEDTKARFKDEGSKPEVETEGPKAEVRNEEPKGQLECVSSKPQLDIEDSKVQPENDGSKAPHEDDMLGILPT</sequence>
<evidence type="ECO:0000313" key="3">
    <source>
        <dbReference type="Proteomes" id="UP000436088"/>
    </source>
</evidence>
<dbReference type="Proteomes" id="UP000436088">
    <property type="component" value="Unassembled WGS sequence"/>
</dbReference>
<evidence type="ECO:0000256" key="1">
    <source>
        <dbReference type="SAM" id="MobiDB-lite"/>
    </source>
</evidence>
<feature type="region of interest" description="Disordered" evidence="1">
    <location>
        <begin position="118"/>
        <end position="193"/>
    </location>
</feature>
<dbReference type="AlphaFoldDB" id="A0A6A2WRK9"/>
<feature type="compositionally biased region" description="Basic and acidic residues" evidence="1">
    <location>
        <begin position="123"/>
        <end position="154"/>
    </location>
</feature>
<protein>
    <submittedName>
        <fullName evidence="2">Uncharacterized protein</fullName>
    </submittedName>
</protein>
<proteinExistence type="predicted"/>
<feature type="compositionally biased region" description="Basic and acidic residues" evidence="1">
    <location>
        <begin position="168"/>
        <end position="186"/>
    </location>
</feature>
<accession>A0A6A2WRK9</accession>
<keyword evidence="3" id="KW-1185">Reference proteome</keyword>
<dbReference type="EMBL" id="VEPZ02001669">
    <property type="protein sequence ID" value="KAE8663682.1"/>
    <property type="molecule type" value="Genomic_DNA"/>
</dbReference>